<dbReference type="KEGG" id="nhy:JQS43_24585"/>
<evidence type="ECO:0000313" key="2">
    <source>
        <dbReference type="EMBL" id="QSB14608.1"/>
    </source>
</evidence>
<name>A0A895YL68_9ACTN</name>
<feature type="transmembrane region" description="Helical" evidence="1">
    <location>
        <begin position="72"/>
        <end position="92"/>
    </location>
</feature>
<dbReference type="Pfam" id="PF06197">
    <property type="entry name" value="DUF998"/>
    <property type="match status" value="1"/>
</dbReference>
<keyword evidence="1" id="KW-0812">Transmembrane</keyword>
<feature type="transmembrane region" description="Helical" evidence="1">
    <location>
        <begin position="46"/>
        <end position="66"/>
    </location>
</feature>
<dbReference type="EMBL" id="CP070499">
    <property type="protein sequence ID" value="QSB14608.1"/>
    <property type="molecule type" value="Genomic_DNA"/>
</dbReference>
<feature type="transmembrane region" description="Helical" evidence="1">
    <location>
        <begin position="147"/>
        <end position="167"/>
    </location>
</feature>
<feature type="transmembrane region" description="Helical" evidence="1">
    <location>
        <begin position="121"/>
        <end position="141"/>
    </location>
</feature>
<gene>
    <name evidence="2" type="ORF">JQS43_24585</name>
</gene>
<sequence length="199" mass="20513">MTALLWAGAAGTAIFVLTFTIDGATRSGYHPARHPVSALALGRRGWVQTTNFILCGSLVTLAAVAVPPAADSILLALPIGGFGLALIASGVFPMDPMRGYPPGTPNKTPTSFSRRHQLHDGAGAAVFGAMPLLAFVGAWALDGVLRWLSLVVGIALVGLVVGFGTAWEKDSPRAGLVQRGAIVLGWAWLTLLFGSLASG</sequence>
<protein>
    <submittedName>
        <fullName evidence="2">DUF998 domain-containing protein</fullName>
    </submittedName>
</protein>
<keyword evidence="3" id="KW-1185">Reference proteome</keyword>
<evidence type="ECO:0000313" key="3">
    <source>
        <dbReference type="Proteomes" id="UP000662857"/>
    </source>
</evidence>
<accession>A0A895YL68</accession>
<dbReference type="RefSeq" id="WP_239676752.1">
    <property type="nucleotide sequence ID" value="NZ_CP070499.1"/>
</dbReference>
<dbReference type="AlphaFoldDB" id="A0A895YL68"/>
<proteinExistence type="predicted"/>
<feature type="transmembrane region" description="Helical" evidence="1">
    <location>
        <begin position="179"/>
        <end position="197"/>
    </location>
</feature>
<dbReference type="InterPro" id="IPR009339">
    <property type="entry name" value="DUF998"/>
</dbReference>
<dbReference type="Proteomes" id="UP000662857">
    <property type="component" value="Chromosome"/>
</dbReference>
<keyword evidence="1" id="KW-0472">Membrane</keyword>
<evidence type="ECO:0000256" key="1">
    <source>
        <dbReference type="SAM" id="Phobius"/>
    </source>
</evidence>
<feature type="transmembrane region" description="Helical" evidence="1">
    <location>
        <begin position="6"/>
        <end position="25"/>
    </location>
</feature>
<organism evidence="2 3">
    <name type="scientific">Natronosporangium hydrolyticum</name>
    <dbReference type="NCBI Taxonomy" id="2811111"/>
    <lineage>
        <taxon>Bacteria</taxon>
        <taxon>Bacillati</taxon>
        <taxon>Actinomycetota</taxon>
        <taxon>Actinomycetes</taxon>
        <taxon>Micromonosporales</taxon>
        <taxon>Micromonosporaceae</taxon>
        <taxon>Natronosporangium</taxon>
    </lineage>
</organism>
<keyword evidence="1" id="KW-1133">Transmembrane helix</keyword>
<reference evidence="2" key="1">
    <citation type="submission" date="2021-02" db="EMBL/GenBank/DDBJ databases">
        <title>Natrosporangium hydrolyticum gen. nov., sp. nov, a haloalkaliphilic actinobacterium from a soda solonchak soil.</title>
        <authorList>
            <person name="Sorokin D.Y."/>
            <person name="Khijniak T.V."/>
            <person name="Zakharycheva A.P."/>
            <person name="Boueva O.V."/>
            <person name="Ariskina E.V."/>
            <person name="Hahnke R.L."/>
            <person name="Bunk B."/>
            <person name="Sproer C."/>
            <person name="Schumann P."/>
            <person name="Evtushenko L.I."/>
            <person name="Kublanov I.V."/>
        </authorList>
    </citation>
    <scope>NUCLEOTIDE SEQUENCE</scope>
    <source>
        <strain evidence="2">DSM 106523</strain>
    </source>
</reference>